<dbReference type="EMBL" id="JAHXZJ010000374">
    <property type="protein sequence ID" value="KAH0560982.1"/>
    <property type="molecule type" value="Genomic_DNA"/>
</dbReference>
<name>A0AAV7IW39_COTGL</name>
<feature type="compositionally biased region" description="Acidic residues" evidence="1">
    <location>
        <begin position="166"/>
        <end position="184"/>
    </location>
</feature>
<organism evidence="2 3">
    <name type="scientific">Cotesia glomerata</name>
    <name type="common">Lepidopteran parasitic wasp</name>
    <name type="synonym">Apanteles glomeratus</name>
    <dbReference type="NCBI Taxonomy" id="32391"/>
    <lineage>
        <taxon>Eukaryota</taxon>
        <taxon>Metazoa</taxon>
        <taxon>Ecdysozoa</taxon>
        <taxon>Arthropoda</taxon>
        <taxon>Hexapoda</taxon>
        <taxon>Insecta</taxon>
        <taxon>Pterygota</taxon>
        <taxon>Neoptera</taxon>
        <taxon>Endopterygota</taxon>
        <taxon>Hymenoptera</taxon>
        <taxon>Apocrita</taxon>
        <taxon>Ichneumonoidea</taxon>
        <taxon>Braconidae</taxon>
        <taxon>Microgastrinae</taxon>
        <taxon>Cotesia</taxon>
    </lineage>
</organism>
<evidence type="ECO:0000256" key="1">
    <source>
        <dbReference type="SAM" id="MobiDB-lite"/>
    </source>
</evidence>
<sequence length="588" mass="66723">MSENTLKAIFKAGGTFASLEAVIGKLNAYSQKTGYELAKGHSKTLNYVNNSSSKPQQHKDKILYNEINFDCKQYGVYKPKGQGIRNRKSKKTNCPFTIRFYIDRQKKTLRVTNKCNFEHNHLPEVKAAGQAIKKLTNEPSKRSRKNLTARKSSPEFPTTPKREDKSENEDESEEEFNEITDTDDTASSSELFDHSRRRINVSENNKIEKIIKKKKKEKTKVDLPADPPSPKVPAAPEREDESETEKLNELADTDNTASSSGLLDRSGRRINVPENNKKEKIIKKKRIAKTKVNLPADPPSPKVPAAPEREDESETEEFPETIEDPDDTSSLEISDHSYYRNTVPENNEKVEVTKKKKLEINKGNLPAKISTPNITRTTGTADKGGGGEVEVSNMQGPKIPLFANPKRPKKKTRAIGLTSTIVNKETNLSPKKKKKKIDQELETRGKKFSSLTVEQKSSFLLSLLIKKNIKITEHRKVSLENIKKLTVKTMPHPITANRLKLIKNKLEEDVYKNIQKITKMRSDKNTWFCSKCPESISNKFATECECCLRWFCGKCGKSEEDKQKVWICAECEKMAYKGRIRPWGNGFG</sequence>
<feature type="compositionally biased region" description="Basic residues" evidence="1">
    <location>
        <begin position="280"/>
        <end position="289"/>
    </location>
</feature>
<feature type="region of interest" description="Disordered" evidence="1">
    <location>
        <begin position="210"/>
        <end position="350"/>
    </location>
</feature>
<dbReference type="SUPFAM" id="SSF57903">
    <property type="entry name" value="FYVE/PHD zinc finger"/>
    <property type="match status" value="1"/>
</dbReference>
<keyword evidence="3" id="KW-1185">Reference proteome</keyword>
<dbReference type="InterPro" id="IPR011011">
    <property type="entry name" value="Znf_FYVE_PHD"/>
</dbReference>
<dbReference type="AlphaFoldDB" id="A0AAV7IW39"/>
<evidence type="ECO:0000313" key="3">
    <source>
        <dbReference type="Proteomes" id="UP000826195"/>
    </source>
</evidence>
<comment type="caution">
    <text evidence="2">The sequence shown here is derived from an EMBL/GenBank/DDBJ whole genome shotgun (WGS) entry which is preliminary data.</text>
</comment>
<feature type="compositionally biased region" description="Polar residues" evidence="1">
    <location>
        <begin position="370"/>
        <end position="380"/>
    </location>
</feature>
<evidence type="ECO:0000313" key="2">
    <source>
        <dbReference type="EMBL" id="KAH0560982.1"/>
    </source>
</evidence>
<reference evidence="2 3" key="1">
    <citation type="journal article" date="2021" name="J. Hered.">
        <title>A chromosome-level genome assembly of the parasitoid wasp, Cotesia glomerata (Hymenoptera: Braconidae).</title>
        <authorList>
            <person name="Pinto B.J."/>
            <person name="Weis J.J."/>
            <person name="Gamble T."/>
            <person name="Ode P.J."/>
            <person name="Paul R."/>
            <person name="Zaspel J.M."/>
        </authorList>
    </citation>
    <scope>NUCLEOTIDE SEQUENCE [LARGE SCALE GENOMIC DNA]</scope>
    <source>
        <strain evidence="2">CgM1</strain>
    </source>
</reference>
<feature type="compositionally biased region" description="Acidic residues" evidence="1">
    <location>
        <begin position="309"/>
        <end position="329"/>
    </location>
</feature>
<dbReference type="Proteomes" id="UP000826195">
    <property type="component" value="Unassembled WGS sequence"/>
</dbReference>
<feature type="region of interest" description="Disordered" evidence="1">
    <location>
        <begin position="367"/>
        <end position="399"/>
    </location>
</feature>
<proteinExistence type="predicted"/>
<feature type="region of interest" description="Disordered" evidence="1">
    <location>
        <begin position="135"/>
        <end position="197"/>
    </location>
</feature>
<gene>
    <name evidence="2" type="ORF">KQX54_010708</name>
</gene>
<accession>A0AAV7IW39</accession>
<protein>
    <submittedName>
        <fullName evidence="2">Uncharacterized protein</fullName>
    </submittedName>
</protein>